<evidence type="ECO:0000256" key="2">
    <source>
        <dbReference type="SAM" id="Phobius"/>
    </source>
</evidence>
<gene>
    <name evidence="3" type="ORF">GCM10025780_31390</name>
</gene>
<dbReference type="RefSeq" id="WP_345376881.1">
    <property type="nucleotide sequence ID" value="NZ_BAABLM010000010.1"/>
</dbReference>
<keyword evidence="2" id="KW-1133">Transmembrane helix</keyword>
<accession>A0ABP8W7A8</accession>
<evidence type="ECO:0000313" key="3">
    <source>
        <dbReference type="EMBL" id="GAA4683430.1"/>
    </source>
</evidence>
<keyword evidence="2" id="KW-0812">Transmembrane</keyword>
<comment type="caution">
    <text evidence="3">The sequence shown here is derived from an EMBL/GenBank/DDBJ whole genome shotgun (WGS) entry which is preliminary data.</text>
</comment>
<dbReference type="Proteomes" id="UP001501295">
    <property type="component" value="Unassembled WGS sequence"/>
</dbReference>
<keyword evidence="2" id="KW-0472">Membrane</keyword>
<proteinExistence type="predicted"/>
<feature type="region of interest" description="Disordered" evidence="1">
    <location>
        <begin position="77"/>
        <end position="218"/>
    </location>
</feature>
<sequence>MKTKTKTQSNYAITSLPPSAADDRHGRMMRYLIAMLIRMVCIILCFPLPGWWKILPAIGAVVLPYVAVVLANVGQDTKGAEVERPGGLQVYRPEAQPSSAFPSGEQATPGGRYAGEGRSTPWASDPGETFPTASGQSTGASRPAPGTARPAGSRPAPAGSRPAPAGARPAPAATRPAAADDSSDIVVHPSEARGDGRQAPIRPIVIHPSDTQPPERGQ</sequence>
<organism evidence="3 4">
    <name type="scientific">Frondihabitans cladoniiphilus</name>
    <dbReference type="NCBI Taxonomy" id="715785"/>
    <lineage>
        <taxon>Bacteria</taxon>
        <taxon>Bacillati</taxon>
        <taxon>Actinomycetota</taxon>
        <taxon>Actinomycetes</taxon>
        <taxon>Micrococcales</taxon>
        <taxon>Microbacteriaceae</taxon>
        <taxon>Frondihabitans</taxon>
    </lineage>
</organism>
<evidence type="ECO:0000256" key="1">
    <source>
        <dbReference type="SAM" id="MobiDB-lite"/>
    </source>
</evidence>
<name>A0ABP8W7A8_9MICO</name>
<reference evidence="4" key="1">
    <citation type="journal article" date="2019" name="Int. J. Syst. Evol. Microbiol.">
        <title>The Global Catalogue of Microorganisms (GCM) 10K type strain sequencing project: providing services to taxonomists for standard genome sequencing and annotation.</title>
        <authorList>
            <consortium name="The Broad Institute Genomics Platform"/>
            <consortium name="The Broad Institute Genome Sequencing Center for Infectious Disease"/>
            <person name="Wu L."/>
            <person name="Ma J."/>
        </authorList>
    </citation>
    <scope>NUCLEOTIDE SEQUENCE [LARGE SCALE GENOMIC DNA]</scope>
    <source>
        <strain evidence="4">JCM 18956</strain>
    </source>
</reference>
<feature type="compositionally biased region" description="Low complexity" evidence="1">
    <location>
        <begin position="139"/>
        <end position="179"/>
    </location>
</feature>
<evidence type="ECO:0000313" key="4">
    <source>
        <dbReference type="Proteomes" id="UP001501295"/>
    </source>
</evidence>
<feature type="transmembrane region" description="Helical" evidence="2">
    <location>
        <begin position="55"/>
        <end position="74"/>
    </location>
</feature>
<protein>
    <recommendedName>
        <fullName evidence="5">DUF3099 family protein</fullName>
    </recommendedName>
</protein>
<dbReference type="InterPro" id="IPR021449">
    <property type="entry name" value="DUF3099"/>
</dbReference>
<feature type="transmembrane region" description="Helical" evidence="2">
    <location>
        <begin position="31"/>
        <end position="49"/>
    </location>
</feature>
<keyword evidence="4" id="KW-1185">Reference proteome</keyword>
<dbReference type="EMBL" id="BAABLM010000010">
    <property type="protein sequence ID" value="GAA4683430.1"/>
    <property type="molecule type" value="Genomic_DNA"/>
</dbReference>
<evidence type="ECO:0008006" key="5">
    <source>
        <dbReference type="Google" id="ProtNLM"/>
    </source>
</evidence>
<dbReference type="Pfam" id="PF11298">
    <property type="entry name" value="DUF3099"/>
    <property type="match status" value="1"/>
</dbReference>